<dbReference type="Gene3D" id="3.40.50.150">
    <property type="entry name" value="Vaccinia Virus protein VP39"/>
    <property type="match status" value="1"/>
</dbReference>
<dbReference type="InterPro" id="IPR019874">
    <property type="entry name" value="RF_methyltr_PrmC"/>
</dbReference>
<dbReference type="SUPFAM" id="SSF53335">
    <property type="entry name" value="S-adenosyl-L-methionine-dependent methyltransferases"/>
    <property type="match status" value="1"/>
</dbReference>
<keyword evidence="9" id="KW-1185">Reference proteome</keyword>
<keyword evidence="1 5" id="KW-0489">Methyltransferase</keyword>
<gene>
    <name evidence="5 8" type="primary">prmC</name>
    <name evidence="8" type="ORF">SS37A_25750</name>
</gene>
<feature type="binding site" evidence="5">
    <location>
        <position position="205"/>
    </location>
    <ligand>
        <name>S-adenosyl-L-methionine</name>
        <dbReference type="ChEBI" id="CHEBI:59789"/>
    </ligand>
</feature>
<dbReference type="InterPro" id="IPR029063">
    <property type="entry name" value="SAM-dependent_MTases_sf"/>
</dbReference>
<evidence type="ECO:0000259" key="6">
    <source>
        <dbReference type="Pfam" id="PF05175"/>
    </source>
</evidence>
<accession>A0ABN6VHA4</accession>
<dbReference type="NCBIfam" id="TIGR00536">
    <property type="entry name" value="hemK_fam"/>
    <property type="match status" value="1"/>
</dbReference>
<dbReference type="GO" id="GO:0032259">
    <property type="term" value="P:methylation"/>
    <property type="evidence" value="ECO:0007669"/>
    <property type="project" value="UniProtKB-KW"/>
</dbReference>
<keyword evidence="3 5" id="KW-0949">S-adenosyl-L-methionine</keyword>
<sequence>MDMRRDPAPFSAIERQPSRAEAIAQVAAYLSDSGVEAAQAQDDARALLRAAAGLSRLELAMSPQAPITDDEADRLSRLAARRAAREPVSRILGERGFWTLDLVVSPQVLDPRPDTETLVETVLALLDKRDAPLSILDLGAGSGAIACALLSELPAAHAVAVDLSPYACAATAENLARCGFTDRAVVVRGRWAESLAGPFDVIVSNPPYVRAGDIPTLDPEVRLYDPALALDGGRDGLDCYREIVADVARLLKSDGLVAFEVGSDQAVSVASLLGAKGFAIARVGRDAGGHERVVAARPAQP</sequence>
<comment type="function">
    <text evidence="5">Methylates the class 1 translation termination release factors RF1/PrfA and RF2/PrfB on the glutamine residue of the universally conserved GGQ motif.</text>
</comment>
<dbReference type="Pfam" id="PF05175">
    <property type="entry name" value="MTS"/>
    <property type="match status" value="1"/>
</dbReference>
<dbReference type="Pfam" id="PF17827">
    <property type="entry name" value="PrmC_N"/>
    <property type="match status" value="1"/>
</dbReference>
<dbReference type="EC" id="2.1.1.297" evidence="5"/>
<organism evidence="8 9">
    <name type="scientific">Methylocystis iwaonis</name>
    <dbReference type="NCBI Taxonomy" id="2885079"/>
    <lineage>
        <taxon>Bacteria</taxon>
        <taxon>Pseudomonadati</taxon>
        <taxon>Pseudomonadota</taxon>
        <taxon>Alphaproteobacteria</taxon>
        <taxon>Hyphomicrobiales</taxon>
        <taxon>Methylocystaceae</taxon>
        <taxon>Methylocystis</taxon>
    </lineage>
</organism>
<feature type="binding site" evidence="5">
    <location>
        <begin position="139"/>
        <end position="143"/>
    </location>
    <ligand>
        <name>S-adenosyl-L-methionine</name>
        <dbReference type="ChEBI" id="CHEBI:59789"/>
    </ligand>
</feature>
<dbReference type="Gene3D" id="1.10.8.10">
    <property type="entry name" value="DNA helicase RuvA subunit, C-terminal domain"/>
    <property type="match status" value="1"/>
</dbReference>
<feature type="binding site" evidence="5">
    <location>
        <position position="162"/>
    </location>
    <ligand>
        <name>S-adenosyl-L-methionine</name>
        <dbReference type="ChEBI" id="CHEBI:59789"/>
    </ligand>
</feature>
<feature type="domain" description="Methyltransferase small" evidence="6">
    <location>
        <begin position="125"/>
        <end position="211"/>
    </location>
</feature>
<dbReference type="InterPro" id="IPR002052">
    <property type="entry name" value="DNA_methylase_N6_adenine_CS"/>
</dbReference>
<evidence type="ECO:0000256" key="4">
    <source>
        <dbReference type="ARBA" id="ARBA00048391"/>
    </source>
</evidence>
<keyword evidence="2 5" id="KW-0808">Transferase</keyword>
<dbReference type="EMBL" id="AP027142">
    <property type="protein sequence ID" value="BDV35046.1"/>
    <property type="molecule type" value="Genomic_DNA"/>
</dbReference>
<dbReference type="InterPro" id="IPR007848">
    <property type="entry name" value="Small_mtfrase_dom"/>
</dbReference>
<evidence type="ECO:0000256" key="5">
    <source>
        <dbReference type="HAMAP-Rule" id="MF_02126"/>
    </source>
</evidence>
<comment type="similarity">
    <text evidence="5">Belongs to the protein N5-glutamine methyltransferase family. PrmC subfamily.</text>
</comment>
<name>A0ABN6VHA4_9HYPH</name>
<dbReference type="PROSITE" id="PS00092">
    <property type="entry name" value="N6_MTASE"/>
    <property type="match status" value="1"/>
</dbReference>
<comment type="catalytic activity">
    <reaction evidence="4 5">
        <text>L-glutaminyl-[peptide chain release factor] + S-adenosyl-L-methionine = N(5)-methyl-L-glutaminyl-[peptide chain release factor] + S-adenosyl-L-homocysteine + H(+)</text>
        <dbReference type="Rhea" id="RHEA:42896"/>
        <dbReference type="Rhea" id="RHEA-COMP:10271"/>
        <dbReference type="Rhea" id="RHEA-COMP:10272"/>
        <dbReference type="ChEBI" id="CHEBI:15378"/>
        <dbReference type="ChEBI" id="CHEBI:30011"/>
        <dbReference type="ChEBI" id="CHEBI:57856"/>
        <dbReference type="ChEBI" id="CHEBI:59789"/>
        <dbReference type="ChEBI" id="CHEBI:61891"/>
        <dbReference type="EC" id="2.1.1.297"/>
    </reaction>
</comment>
<dbReference type="Proteomes" id="UP001317629">
    <property type="component" value="Chromosome"/>
</dbReference>
<dbReference type="InterPro" id="IPR040758">
    <property type="entry name" value="PrmC_N"/>
</dbReference>
<evidence type="ECO:0000313" key="9">
    <source>
        <dbReference type="Proteomes" id="UP001317629"/>
    </source>
</evidence>
<dbReference type="NCBIfam" id="TIGR03534">
    <property type="entry name" value="RF_mod_PrmC"/>
    <property type="match status" value="1"/>
</dbReference>
<dbReference type="GO" id="GO:0008168">
    <property type="term" value="F:methyltransferase activity"/>
    <property type="evidence" value="ECO:0007669"/>
    <property type="project" value="UniProtKB-KW"/>
</dbReference>
<feature type="binding site" evidence="5">
    <location>
        <position position="191"/>
    </location>
    <ligand>
        <name>S-adenosyl-L-methionine</name>
        <dbReference type="ChEBI" id="CHEBI:59789"/>
    </ligand>
</feature>
<dbReference type="PANTHER" id="PTHR18895:SF74">
    <property type="entry name" value="MTRF1L RELEASE FACTOR GLUTAMINE METHYLTRANSFERASE"/>
    <property type="match status" value="1"/>
</dbReference>
<evidence type="ECO:0000256" key="3">
    <source>
        <dbReference type="ARBA" id="ARBA00022691"/>
    </source>
</evidence>
<dbReference type="InterPro" id="IPR004556">
    <property type="entry name" value="HemK-like"/>
</dbReference>
<feature type="domain" description="Release factor glutamine methyltransferase N-terminal" evidence="7">
    <location>
        <begin position="21"/>
        <end position="93"/>
    </location>
</feature>
<evidence type="ECO:0000259" key="7">
    <source>
        <dbReference type="Pfam" id="PF17827"/>
    </source>
</evidence>
<dbReference type="CDD" id="cd02440">
    <property type="entry name" value="AdoMet_MTases"/>
    <property type="match status" value="1"/>
</dbReference>
<evidence type="ECO:0000313" key="8">
    <source>
        <dbReference type="EMBL" id="BDV35046.1"/>
    </source>
</evidence>
<protein>
    <recommendedName>
        <fullName evidence="5">Release factor glutamine methyltransferase</fullName>
        <shortName evidence="5">RF MTase</shortName>
        <ecNumber evidence="5">2.1.1.297</ecNumber>
    </recommendedName>
    <alternativeName>
        <fullName evidence="5">N5-glutamine methyltransferase PrmC</fullName>
    </alternativeName>
    <alternativeName>
        <fullName evidence="5">Protein-(glutamine-N5) MTase PrmC</fullName>
    </alternativeName>
    <alternativeName>
        <fullName evidence="5">Protein-glutamine N-methyltransferase PrmC</fullName>
    </alternativeName>
</protein>
<dbReference type="HAMAP" id="MF_02126">
    <property type="entry name" value="RF_methyltr_PrmC"/>
    <property type="match status" value="1"/>
</dbReference>
<proteinExistence type="inferred from homology"/>
<dbReference type="InterPro" id="IPR050320">
    <property type="entry name" value="N5-glutamine_MTase"/>
</dbReference>
<reference evidence="8 9" key="1">
    <citation type="journal article" date="2023" name="Int. J. Syst. Evol. Microbiol.">
        <title>Methylocystis iwaonis sp. nov., a type II methane-oxidizing bacterium from surface soil of a rice paddy field in Japan, and emended description of the genus Methylocystis (ex Whittenbury et al. 1970) Bowman et al. 1993.</title>
        <authorList>
            <person name="Kaise H."/>
            <person name="Sawadogo J.B."/>
            <person name="Alam M.S."/>
            <person name="Ueno C."/>
            <person name="Dianou D."/>
            <person name="Shinjo R."/>
            <person name="Asakawa S."/>
        </authorList>
    </citation>
    <scope>NUCLEOTIDE SEQUENCE [LARGE SCALE GENOMIC DNA]</scope>
    <source>
        <strain evidence="8 9">SS37A-Re</strain>
    </source>
</reference>
<evidence type="ECO:0000256" key="2">
    <source>
        <dbReference type="ARBA" id="ARBA00022679"/>
    </source>
</evidence>
<feature type="binding site" evidence="5">
    <location>
        <begin position="205"/>
        <end position="208"/>
    </location>
    <ligand>
        <name>substrate</name>
    </ligand>
</feature>
<dbReference type="PANTHER" id="PTHR18895">
    <property type="entry name" value="HEMK METHYLTRANSFERASE"/>
    <property type="match status" value="1"/>
</dbReference>
<evidence type="ECO:0000256" key="1">
    <source>
        <dbReference type="ARBA" id="ARBA00022603"/>
    </source>
</evidence>